<dbReference type="GO" id="GO:0031509">
    <property type="term" value="P:subtelomeric heterochromatin formation"/>
    <property type="evidence" value="ECO:0007669"/>
    <property type="project" value="TreeGrafter"/>
</dbReference>
<feature type="region of interest" description="Disordered" evidence="6">
    <location>
        <begin position="153"/>
        <end position="176"/>
    </location>
</feature>
<gene>
    <name evidence="9" type="ORF">L210DRAFT_906092</name>
</gene>
<reference evidence="9" key="1">
    <citation type="submission" date="2019-10" db="EMBL/GenBank/DDBJ databases">
        <authorList>
            <consortium name="DOE Joint Genome Institute"/>
            <person name="Kuo A."/>
            <person name="Miyauchi S."/>
            <person name="Kiss E."/>
            <person name="Drula E."/>
            <person name="Kohler A."/>
            <person name="Sanchez-Garcia M."/>
            <person name="Andreopoulos B."/>
            <person name="Barry K.W."/>
            <person name="Bonito G."/>
            <person name="Buee M."/>
            <person name="Carver A."/>
            <person name="Chen C."/>
            <person name="Cichocki N."/>
            <person name="Clum A."/>
            <person name="Culley D."/>
            <person name="Crous P.W."/>
            <person name="Fauchery L."/>
            <person name="Girlanda M."/>
            <person name="Hayes R."/>
            <person name="Keri Z."/>
            <person name="LaButti K."/>
            <person name="Lipzen A."/>
            <person name="Lombard V."/>
            <person name="Magnuson J."/>
            <person name="Maillard F."/>
            <person name="Morin E."/>
            <person name="Murat C."/>
            <person name="Nolan M."/>
            <person name="Ohm R."/>
            <person name="Pangilinan J."/>
            <person name="Pereira M."/>
            <person name="Perotto S."/>
            <person name="Peter M."/>
            <person name="Riley R."/>
            <person name="Sitrit Y."/>
            <person name="Stielow B."/>
            <person name="Szollosi G."/>
            <person name="Zifcakova L."/>
            <person name="Stursova M."/>
            <person name="Spatafora J.W."/>
            <person name="Tedersoo L."/>
            <person name="Vaario L.-M."/>
            <person name="Yamada A."/>
            <person name="Yan M."/>
            <person name="Wang P."/>
            <person name="Xu J."/>
            <person name="Bruns T."/>
            <person name="Baldrian P."/>
            <person name="Vilgalys R."/>
            <person name="Henrissat B."/>
            <person name="Grigoriev I.V."/>
            <person name="Hibbett D."/>
            <person name="Nagy L.G."/>
            <person name="Martin F.M."/>
        </authorList>
    </citation>
    <scope>NUCLEOTIDE SEQUENCE</scope>
    <source>
        <strain evidence="9">BED1</strain>
    </source>
</reference>
<dbReference type="PANTHER" id="PTHR32075">
    <property type="entry name" value="ISWI CHROMATIN-REMODELING COMPLEX SUBUNIT YPL216W-RELATED"/>
    <property type="match status" value="1"/>
</dbReference>
<feature type="region of interest" description="Disordered" evidence="6">
    <location>
        <begin position="661"/>
        <end position="748"/>
    </location>
</feature>
<evidence type="ECO:0000256" key="4">
    <source>
        <dbReference type="PROSITE-ProRule" id="PRU00475"/>
    </source>
</evidence>
<evidence type="ECO:0000256" key="3">
    <source>
        <dbReference type="ARBA" id="ARBA00023242"/>
    </source>
</evidence>
<dbReference type="InterPro" id="IPR018501">
    <property type="entry name" value="DDT_dom"/>
</dbReference>
<comment type="subcellular location">
    <subcellularLocation>
        <location evidence="1 4">Nucleus</location>
    </subcellularLocation>
</comment>
<keyword evidence="10" id="KW-1185">Reference proteome</keyword>
<feature type="domain" description="DDT" evidence="7">
    <location>
        <begin position="422"/>
        <end position="485"/>
    </location>
</feature>
<evidence type="ECO:0000256" key="1">
    <source>
        <dbReference type="ARBA" id="ARBA00004123"/>
    </source>
</evidence>
<evidence type="ECO:0000313" key="9">
    <source>
        <dbReference type="EMBL" id="KAF8446108.1"/>
    </source>
</evidence>
<sequence>MPTCRRKRVVLTEPSQALLRAAESNLDKEVYYLHQTGEIFETYEAYAARVSFYRLKQFQCEVTGKSGLDYFQALESEQQEAQTMHSRFPEPLKAAVLKAVQWQVVGRLDHLVEAVFERFKDRYFAGEKVFVDVQGDKFYAKVLCAYPPKPPSEVAEALSPNQASSSTSPVQTPPAETLSNVQIHKIGGDLKIPVKEAHAKDDPLQYIYQVQILEETHDKSHEKGKAVQKDKGQWSGRLLDVRCNTMRHVDIMILDPRDRLAFSKSILRRFIRDCVDRDAAVASPWTVKEAIAKHYGVDSIMPEETRRGVENIKKGEIDKRKKIWEDKEGPPSKKQKKLSAAQEERVTIGAEKRERETREKSERQQKAKEEAERLAAERKKKKPIRYPTEDLDVRISDKEKKAGSNVKKPIPSRVHLPFGEDQVTFEYFLMAWNFLVVYGQPLHISPLTMDDFEHALRHSTIEPPCPLLCEIHATLIYNLRTVPFNRHSAVLSLLRVKDTLEEEHKILGITIDQLAAAMADVGNNWERVPLRAQDARAGWEDALIGCLKDHATLENFPRLREVLTRLLFAPEPNVESSPCSASSRDPTPVSYPLLSTPGERYHALPPPDRIAVLAFLCNLSVSSKTIHIHMEACEESLTALRKEKIEINRLKKQYTEEMNTLAGEVGPKKEATPAGTEEDIAAHDSSDLSDAPSEEGSETTSANSGRHKGTPRQKDLRQRAHAQAHAKQREIARAKVAAEKQAQAEHRRLDEEVNKLERRLESIERDFRKLFGAIRAKPLGKDRFHNRVWWFDGMGSMSLLGSGGVVQYGTGRIFIQGPTEMELELMSRREENDVDARREEEEGEGLLGPGEWAVYTELEEVDEFVAWLNPKGVRELALKNAFTKWWNHVAPGMRKRLSDLNVSARLPEARRSTRVKTTVGHDIMRESYMMWTNRRAVNSS</sequence>
<dbReference type="Proteomes" id="UP001194468">
    <property type="component" value="Unassembled WGS sequence"/>
</dbReference>
<keyword evidence="2 5" id="KW-0175">Coiled coil</keyword>
<dbReference type="Pfam" id="PF02791">
    <property type="entry name" value="DDT"/>
    <property type="match status" value="1"/>
</dbReference>
<name>A0AAD4C257_BOLED</name>
<dbReference type="InterPro" id="IPR028941">
    <property type="entry name" value="WHIM2_dom"/>
</dbReference>
<dbReference type="InterPro" id="IPR028942">
    <property type="entry name" value="WHIM1_dom"/>
</dbReference>
<dbReference type="PROSITE" id="PS51136">
    <property type="entry name" value="WAC"/>
    <property type="match status" value="1"/>
</dbReference>
<feature type="compositionally biased region" description="Polar residues" evidence="6">
    <location>
        <begin position="159"/>
        <end position="170"/>
    </location>
</feature>
<organism evidence="9 10">
    <name type="scientific">Boletus edulis BED1</name>
    <dbReference type="NCBI Taxonomy" id="1328754"/>
    <lineage>
        <taxon>Eukaryota</taxon>
        <taxon>Fungi</taxon>
        <taxon>Dikarya</taxon>
        <taxon>Basidiomycota</taxon>
        <taxon>Agaricomycotina</taxon>
        <taxon>Agaricomycetes</taxon>
        <taxon>Agaricomycetidae</taxon>
        <taxon>Boletales</taxon>
        <taxon>Boletineae</taxon>
        <taxon>Boletaceae</taxon>
        <taxon>Boletoideae</taxon>
        <taxon>Boletus</taxon>
    </lineage>
</organism>
<feature type="region of interest" description="Disordered" evidence="6">
    <location>
        <begin position="321"/>
        <end position="382"/>
    </location>
</feature>
<comment type="caution">
    <text evidence="9">The sequence shown here is derived from an EMBL/GenBank/DDBJ whole genome shotgun (WGS) entry which is preliminary data.</text>
</comment>
<evidence type="ECO:0000259" key="7">
    <source>
        <dbReference type="PROSITE" id="PS50827"/>
    </source>
</evidence>
<dbReference type="PROSITE" id="PS50827">
    <property type="entry name" value="DDT"/>
    <property type="match status" value="1"/>
</dbReference>
<dbReference type="AlphaFoldDB" id="A0AAD4C257"/>
<reference evidence="9" key="2">
    <citation type="journal article" date="2020" name="Nat. Commun.">
        <title>Large-scale genome sequencing of mycorrhizal fungi provides insights into the early evolution of symbiotic traits.</title>
        <authorList>
            <person name="Miyauchi S."/>
            <person name="Kiss E."/>
            <person name="Kuo A."/>
            <person name="Drula E."/>
            <person name="Kohler A."/>
            <person name="Sanchez-Garcia M."/>
            <person name="Morin E."/>
            <person name="Andreopoulos B."/>
            <person name="Barry K.W."/>
            <person name="Bonito G."/>
            <person name="Buee M."/>
            <person name="Carver A."/>
            <person name="Chen C."/>
            <person name="Cichocki N."/>
            <person name="Clum A."/>
            <person name="Culley D."/>
            <person name="Crous P.W."/>
            <person name="Fauchery L."/>
            <person name="Girlanda M."/>
            <person name="Hayes R.D."/>
            <person name="Keri Z."/>
            <person name="LaButti K."/>
            <person name="Lipzen A."/>
            <person name="Lombard V."/>
            <person name="Magnuson J."/>
            <person name="Maillard F."/>
            <person name="Murat C."/>
            <person name="Nolan M."/>
            <person name="Ohm R.A."/>
            <person name="Pangilinan J."/>
            <person name="Pereira M.F."/>
            <person name="Perotto S."/>
            <person name="Peter M."/>
            <person name="Pfister S."/>
            <person name="Riley R."/>
            <person name="Sitrit Y."/>
            <person name="Stielow J.B."/>
            <person name="Szollosi G."/>
            <person name="Zifcakova L."/>
            <person name="Stursova M."/>
            <person name="Spatafora J.W."/>
            <person name="Tedersoo L."/>
            <person name="Vaario L.M."/>
            <person name="Yamada A."/>
            <person name="Yan M."/>
            <person name="Wang P."/>
            <person name="Xu J."/>
            <person name="Bruns T."/>
            <person name="Baldrian P."/>
            <person name="Vilgalys R."/>
            <person name="Dunand C."/>
            <person name="Henrissat B."/>
            <person name="Grigoriev I.V."/>
            <person name="Hibbett D."/>
            <person name="Nagy L.G."/>
            <person name="Martin F.M."/>
        </authorList>
    </citation>
    <scope>NUCLEOTIDE SEQUENCE</scope>
    <source>
        <strain evidence="9">BED1</strain>
    </source>
</reference>
<accession>A0AAD4C257</accession>
<evidence type="ECO:0000256" key="5">
    <source>
        <dbReference type="SAM" id="Coils"/>
    </source>
</evidence>
<dbReference type="PANTHER" id="PTHR32075:SF6">
    <property type="entry name" value="ISWI CHROMATIN-REMODELING COMPLEX SUBUNIT YPL216W-RELATED"/>
    <property type="match status" value="1"/>
</dbReference>
<proteinExistence type="predicted"/>
<keyword evidence="3 4" id="KW-0539">Nucleus</keyword>
<evidence type="ECO:0000259" key="8">
    <source>
        <dbReference type="PROSITE" id="PS51136"/>
    </source>
</evidence>
<dbReference type="GO" id="GO:0000781">
    <property type="term" value="C:chromosome, telomeric region"/>
    <property type="evidence" value="ECO:0007669"/>
    <property type="project" value="GOC"/>
</dbReference>
<dbReference type="Pfam" id="PF15612">
    <property type="entry name" value="WHIM1"/>
    <property type="match status" value="1"/>
</dbReference>
<feature type="compositionally biased region" description="Basic and acidic residues" evidence="6">
    <location>
        <begin position="342"/>
        <end position="377"/>
    </location>
</feature>
<protein>
    <submittedName>
        <fullName evidence="9">Chromatin remodeling complex protein</fullName>
    </submittedName>
</protein>
<dbReference type="EMBL" id="WHUW01000005">
    <property type="protein sequence ID" value="KAF8446108.1"/>
    <property type="molecule type" value="Genomic_DNA"/>
</dbReference>
<dbReference type="GO" id="GO:0005634">
    <property type="term" value="C:nucleus"/>
    <property type="evidence" value="ECO:0007669"/>
    <property type="project" value="UniProtKB-SubCell"/>
</dbReference>
<feature type="compositionally biased region" description="Basic and acidic residues" evidence="6">
    <location>
        <begin position="321"/>
        <end position="331"/>
    </location>
</feature>
<dbReference type="Pfam" id="PF15613">
    <property type="entry name" value="WSD"/>
    <property type="match status" value="1"/>
</dbReference>
<evidence type="ECO:0000313" key="10">
    <source>
        <dbReference type="Proteomes" id="UP001194468"/>
    </source>
</evidence>
<evidence type="ECO:0000256" key="2">
    <source>
        <dbReference type="ARBA" id="ARBA00023054"/>
    </source>
</evidence>
<evidence type="ECO:0000256" key="6">
    <source>
        <dbReference type="SAM" id="MobiDB-lite"/>
    </source>
</evidence>
<feature type="domain" description="WAC" evidence="8">
    <location>
        <begin position="28"/>
        <end position="137"/>
    </location>
</feature>
<feature type="coiled-coil region" evidence="5">
    <location>
        <begin position="630"/>
        <end position="660"/>
    </location>
</feature>
<dbReference type="InterPro" id="IPR013136">
    <property type="entry name" value="WSTF_Acf1_Cbp146"/>
</dbReference>
<dbReference type="GO" id="GO:0000785">
    <property type="term" value="C:chromatin"/>
    <property type="evidence" value="ECO:0007669"/>
    <property type="project" value="UniProtKB-ARBA"/>
</dbReference>
<feature type="compositionally biased region" description="Basic and acidic residues" evidence="6">
    <location>
        <begin position="727"/>
        <end position="748"/>
    </location>
</feature>
<dbReference type="Pfam" id="PF10537">
    <property type="entry name" value="WAC_Acf1_DNA_bd"/>
    <property type="match status" value="1"/>
</dbReference>